<accession>A0A918YWG8</accession>
<protein>
    <submittedName>
        <fullName evidence="2">Uncharacterized protein</fullName>
    </submittedName>
</protein>
<comment type="caution">
    <text evidence="2">The sequence shown here is derived from an EMBL/GenBank/DDBJ whole genome shotgun (WGS) entry which is preliminary data.</text>
</comment>
<name>A0A918YWG8_9ACTN</name>
<evidence type="ECO:0000313" key="3">
    <source>
        <dbReference type="Proteomes" id="UP000617734"/>
    </source>
</evidence>
<feature type="compositionally biased region" description="Pro residues" evidence="1">
    <location>
        <begin position="69"/>
        <end position="79"/>
    </location>
</feature>
<dbReference type="Proteomes" id="UP000617734">
    <property type="component" value="Unassembled WGS sequence"/>
</dbReference>
<proteinExistence type="predicted"/>
<evidence type="ECO:0000313" key="2">
    <source>
        <dbReference type="EMBL" id="GHE27714.1"/>
    </source>
</evidence>
<dbReference type="EMBL" id="BNBO01000106">
    <property type="protein sequence ID" value="GHE27714.1"/>
    <property type="molecule type" value="Genomic_DNA"/>
</dbReference>
<reference evidence="2" key="2">
    <citation type="submission" date="2020-09" db="EMBL/GenBank/DDBJ databases">
        <authorList>
            <person name="Sun Q."/>
            <person name="Ohkuma M."/>
        </authorList>
    </citation>
    <scope>NUCLEOTIDE SEQUENCE</scope>
    <source>
        <strain evidence="2">JCM 4646</strain>
    </source>
</reference>
<feature type="compositionally biased region" description="Low complexity" evidence="1">
    <location>
        <begin position="1"/>
        <end position="23"/>
    </location>
</feature>
<evidence type="ECO:0000256" key="1">
    <source>
        <dbReference type="SAM" id="MobiDB-lite"/>
    </source>
</evidence>
<gene>
    <name evidence="2" type="ORF">GCM10018781_80340</name>
</gene>
<dbReference type="AlphaFoldDB" id="A0A918YWG8"/>
<feature type="region of interest" description="Disordered" evidence="1">
    <location>
        <begin position="1"/>
        <end position="109"/>
    </location>
</feature>
<reference evidence="2" key="1">
    <citation type="journal article" date="2014" name="Int. J. Syst. Evol. Microbiol.">
        <title>Complete genome sequence of Corynebacterium casei LMG S-19264T (=DSM 44701T), isolated from a smear-ripened cheese.</title>
        <authorList>
            <consortium name="US DOE Joint Genome Institute (JGI-PGF)"/>
            <person name="Walter F."/>
            <person name="Albersmeier A."/>
            <person name="Kalinowski J."/>
            <person name="Ruckert C."/>
        </authorList>
    </citation>
    <scope>NUCLEOTIDE SEQUENCE</scope>
    <source>
        <strain evidence="2">JCM 4646</strain>
    </source>
</reference>
<keyword evidence="3" id="KW-1185">Reference proteome</keyword>
<sequence>MREAVRAGAAGLSLGGRARPGARTTSATGGPMPPRAAVGGPGRYAGVPAEHHPQGPAVPAEYHRLAPPGARPPVPPAYRPGPAESLSRQKAGSGRLPGRAARPMGARVW</sequence>
<organism evidence="2 3">
    <name type="scientific">Kitasatospora indigofera</name>
    <dbReference type="NCBI Taxonomy" id="67307"/>
    <lineage>
        <taxon>Bacteria</taxon>
        <taxon>Bacillati</taxon>
        <taxon>Actinomycetota</taxon>
        <taxon>Actinomycetes</taxon>
        <taxon>Kitasatosporales</taxon>
        <taxon>Streptomycetaceae</taxon>
        <taxon>Kitasatospora</taxon>
    </lineage>
</organism>